<dbReference type="Proteomes" id="UP000654075">
    <property type="component" value="Unassembled WGS sequence"/>
</dbReference>
<comment type="caution">
    <text evidence="3">The sequence shown here is derived from an EMBL/GenBank/DDBJ whole genome shotgun (WGS) entry which is preliminary data.</text>
</comment>
<dbReference type="OrthoDB" id="470030at2759"/>
<dbReference type="AlphaFoldDB" id="A0A813FWF2"/>
<feature type="transmembrane region" description="Helical" evidence="2">
    <location>
        <begin position="239"/>
        <end position="262"/>
    </location>
</feature>
<sequence>MSEIRQRKGEKTGQAPAGEDEAQSKQEVAAQITDMLEKLKPKPKIGLTNAAKQFKDELAKDPFNLQHIFDLGKAYGADQQWDKCANVMLRGFKRAGEMEHPEDRFEFLVVLCQASLNIRKYRQALTVMNDIKEPEELESKSGFESLRCQVYCFNGELAKGMKAFNNAICGEEFDKAVALWAGCSAALKKAGAWAVTKSTLEGLARTDQEKGRLEAVEKLADLKDAYLSVEEKPQASLNFYRMALIAGMVVLTVVFVYFLWLMEARSLESWKMRK</sequence>
<evidence type="ECO:0000256" key="1">
    <source>
        <dbReference type="SAM" id="MobiDB-lite"/>
    </source>
</evidence>
<keyword evidence="4" id="KW-1185">Reference proteome</keyword>
<keyword evidence="2" id="KW-0812">Transmembrane</keyword>
<dbReference type="OMA" id="QWDRCAN"/>
<proteinExistence type="predicted"/>
<feature type="region of interest" description="Disordered" evidence="1">
    <location>
        <begin position="1"/>
        <end position="27"/>
    </location>
</feature>
<evidence type="ECO:0000256" key="2">
    <source>
        <dbReference type="SAM" id="Phobius"/>
    </source>
</evidence>
<evidence type="ECO:0000313" key="3">
    <source>
        <dbReference type="EMBL" id="CAE8616550.1"/>
    </source>
</evidence>
<dbReference type="EMBL" id="CAJNNV010025903">
    <property type="protein sequence ID" value="CAE8616550.1"/>
    <property type="molecule type" value="Genomic_DNA"/>
</dbReference>
<keyword evidence="2" id="KW-1133">Transmembrane helix</keyword>
<keyword evidence="2" id="KW-0472">Membrane</keyword>
<evidence type="ECO:0000313" key="4">
    <source>
        <dbReference type="Proteomes" id="UP000654075"/>
    </source>
</evidence>
<name>A0A813FWF2_POLGL</name>
<gene>
    <name evidence="3" type="ORF">PGLA1383_LOCUS34229</name>
</gene>
<protein>
    <submittedName>
        <fullName evidence="3">Uncharacterized protein</fullName>
    </submittedName>
</protein>
<accession>A0A813FWF2</accession>
<feature type="compositionally biased region" description="Basic and acidic residues" evidence="1">
    <location>
        <begin position="1"/>
        <end position="11"/>
    </location>
</feature>
<organism evidence="3 4">
    <name type="scientific">Polarella glacialis</name>
    <name type="common">Dinoflagellate</name>
    <dbReference type="NCBI Taxonomy" id="89957"/>
    <lineage>
        <taxon>Eukaryota</taxon>
        <taxon>Sar</taxon>
        <taxon>Alveolata</taxon>
        <taxon>Dinophyceae</taxon>
        <taxon>Suessiales</taxon>
        <taxon>Suessiaceae</taxon>
        <taxon>Polarella</taxon>
    </lineage>
</organism>
<reference evidence="3" key="1">
    <citation type="submission" date="2021-02" db="EMBL/GenBank/DDBJ databases">
        <authorList>
            <person name="Dougan E. K."/>
            <person name="Rhodes N."/>
            <person name="Thang M."/>
            <person name="Chan C."/>
        </authorList>
    </citation>
    <scope>NUCLEOTIDE SEQUENCE</scope>
</reference>